<protein>
    <submittedName>
        <fullName evidence="2">Uncharacterized protein</fullName>
    </submittedName>
</protein>
<evidence type="ECO:0000313" key="3">
    <source>
        <dbReference type="Proteomes" id="UP000282060"/>
    </source>
</evidence>
<gene>
    <name evidence="2" type="ORF">EKG39_05515</name>
</gene>
<dbReference type="Proteomes" id="UP000282060">
    <property type="component" value="Unassembled WGS sequence"/>
</dbReference>
<organism evidence="2 3">
    <name type="scientific">Shewanella atlantica</name>
    <dbReference type="NCBI Taxonomy" id="271099"/>
    <lineage>
        <taxon>Bacteria</taxon>
        <taxon>Pseudomonadati</taxon>
        <taxon>Pseudomonadota</taxon>
        <taxon>Gammaproteobacteria</taxon>
        <taxon>Alteromonadales</taxon>
        <taxon>Shewanellaceae</taxon>
        <taxon>Shewanella</taxon>
    </lineage>
</organism>
<dbReference type="RefSeq" id="WP_126504764.1">
    <property type="nucleotide sequence ID" value="NZ_RXNV01000002.1"/>
</dbReference>
<name>A0A431WCG8_9GAMM</name>
<keyword evidence="1" id="KW-0732">Signal</keyword>
<sequence length="229" mass="24479">MRIKTLLATALFSTFAMAANVDGTNLSVHMESAHFSGAGNTVAISRLPITNQDTGKVSYYDITARFSVNASGELVFDKVASMSAVSFANAQMLIAGDYIQEGGCEWSVSQPSKDGNGYLIWALEKKGGKDFKGKTCNTYSFRVSDAPVDLNQTFGGAQWCQSAVKEQKLDSGLTGAQDQITYSGGLAMVTQSGVSIGINLAKCDNKTNEAGVRYGSLRDYSTMNLRPKT</sequence>
<evidence type="ECO:0000256" key="1">
    <source>
        <dbReference type="SAM" id="SignalP"/>
    </source>
</evidence>
<comment type="caution">
    <text evidence="2">The sequence shown here is derived from an EMBL/GenBank/DDBJ whole genome shotgun (WGS) entry which is preliminary data.</text>
</comment>
<dbReference type="AlphaFoldDB" id="A0A431WCG8"/>
<evidence type="ECO:0000313" key="2">
    <source>
        <dbReference type="EMBL" id="RTR33206.1"/>
    </source>
</evidence>
<reference evidence="2 3" key="1">
    <citation type="submission" date="2018-12" db="EMBL/GenBank/DDBJ databases">
        <authorList>
            <person name="Yu L."/>
        </authorList>
    </citation>
    <scope>NUCLEOTIDE SEQUENCE [LARGE SCALE GENOMIC DNA]</scope>
    <source>
        <strain evidence="2 3">HAW-EB5</strain>
    </source>
</reference>
<proteinExistence type="predicted"/>
<feature type="chain" id="PRO_5019110663" evidence="1">
    <location>
        <begin position="19"/>
        <end position="229"/>
    </location>
</feature>
<feature type="signal peptide" evidence="1">
    <location>
        <begin position="1"/>
        <end position="18"/>
    </location>
</feature>
<keyword evidence="3" id="KW-1185">Reference proteome</keyword>
<accession>A0A431WCG8</accession>
<dbReference type="OrthoDB" id="9918043at2"/>
<dbReference type="EMBL" id="RXNV01000002">
    <property type="protein sequence ID" value="RTR33206.1"/>
    <property type="molecule type" value="Genomic_DNA"/>
</dbReference>